<feature type="coiled-coil region" evidence="1">
    <location>
        <begin position="204"/>
        <end position="231"/>
    </location>
</feature>
<evidence type="ECO:0000256" key="1">
    <source>
        <dbReference type="SAM" id="Coils"/>
    </source>
</evidence>
<comment type="caution">
    <text evidence="3">The sequence shown here is derived from an EMBL/GenBank/DDBJ whole genome shotgun (WGS) entry which is preliminary data.</text>
</comment>
<sequence length="552" mass="61476">MAFAYYLQKLHTVVFLVTALWHFDCEGFDFSFTPLSPPTVQYCGVLQCSEKLADTKQRFNSDPSGISRNISSLNVYKRSTRPGIIDGGHWTQMAGVTSQSPHINRSTDGLAIFGNLLDTEGSLTLELFRSDDCMSAEFYCVALIVNSNSQSTLKKSFIKNTGGSAINDAEALPSWAAGDAISESRKVGRISNDDGLMFSMLEKLKCIENRMEEYLRDQNRLSDQVQATEIRIGDRIDRLENRLEDKITAQVSSSTNSNKGINGDVCSEMSSKLSEVAESVDTIEKNLTYYQAETAAILTLPTAVTVLNSKIENLTTSLSTITDLTQNLAMNLDDFRTSYSGGALVPADEFFDALGTGKKEWRLVFRGTAENNVAVYPAYLYGTGIPPEVEAGCKQMEANLPCINHYRNKIAMENWTNVDEVLFGVYVKGQMVKRVLFNARDSDYINWFDASRIITSSWTDLKTLSHNIFSISGNPHPGYTRRFHMNHNYQGCPVDAGWFSAFDLKNDGCNYEPTVARVAFPYFRFAPGTTVSRWASPDSGKADAFGVFLKYY</sequence>
<evidence type="ECO:0008006" key="5">
    <source>
        <dbReference type="Google" id="ProtNLM"/>
    </source>
</evidence>
<organism evidence="3 4">
    <name type="scientific">Elysia marginata</name>
    <dbReference type="NCBI Taxonomy" id="1093978"/>
    <lineage>
        <taxon>Eukaryota</taxon>
        <taxon>Metazoa</taxon>
        <taxon>Spiralia</taxon>
        <taxon>Lophotrochozoa</taxon>
        <taxon>Mollusca</taxon>
        <taxon>Gastropoda</taxon>
        <taxon>Heterobranchia</taxon>
        <taxon>Euthyneura</taxon>
        <taxon>Panpulmonata</taxon>
        <taxon>Sacoglossa</taxon>
        <taxon>Placobranchoidea</taxon>
        <taxon>Plakobranchidae</taxon>
        <taxon>Elysia</taxon>
    </lineage>
</organism>
<reference evidence="3 4" key="1">
    <citation type="journal article" date="2021" name="Elife">
        <title>Chloroplast acquisition without the gene transfer in kleptoplastic sea slugs, Plakobranchus ocellatus.</title>
        <authorList>
            <person name="Maeda T."/>
            <person name="Takahashi S."/>
            <person name="Yoshida T."/>
            <person name="Shimamura S."/>
            <person name="Takaki Y."/>
            <person name="Nagai Y."/>
            <person name="Toyoda A."/>
            <person name="Suzuki Y."/>
            <person name="Arimoto A."/>
            <person name="Ishii H."/>
            <person name="Satoh N."/>
            <person name="Nishiyama T."/>
            <person name="Hasebe M."/>
            <person name="Maruyama T."/>
            <person name="Minagawa J."/>
            <person name="Obokata J."/>
            <person name="Shigenobu S."/>
        </authorList>
    </citation>
    <scope>NUCLEOTIDE SEQUENCE [LARGE SCALE GENOMIC DNA]</scope>
</reference>
<feature type="chain" id="PRO_5043573667" description="Fibrinogen C-terminal domain-containing protein" evidence="2">
    <location>
        <begin position="28"/>
        <end position="552"/>
    </location>
</feature>
<keyword evidence="4" id="KW-1185">Reference proteome</keyword>
<feature type="signal peptide" evidence="2">
    <location>
        <begin position="1"/>
        <end position="27"/>
    </location>
</feature>
<gene>
    <name evidence="3" type="ORF">ElyMa_003210600</name>
</gene>
<keyword evidence="1" id="KW-0175">Coiled coil</keyword>
<keyword evidence="2" id="KW-0732">Signal</keyword>
<evidence type="ECO:0000313" key="3">
    <source>
        <dbReference type="EMBL" id="GFS16307.1"/>
    </source>
</evidence>
<proteinExistence type="predicted"/>
<dbReference type="EMBL" id="BMAT01006609">
    <property type="protein sequence ID" value="GFS16307.1"/>
    <property type="molecule type" value="Genomic_DNA"/>
</dbReference>
<evidence type="ECO:0000313" key="4">
    <source>
        <dbReference type="Proteomes" id="UP000762676"/>
    </source>
</evidence>
<dbReference type="AlphaFoldDB" id="A0AAV4J0P3"/>
<dbReference type="Proteomes" id="UP000762676">
    <property type="component" value="Unassembled WGS sequence"/>
</dbReference>
<name>A0AAV4J0P3_9GAST</name>
<accession>A0AAV4J0P3</accession>
<evidence type="ECO:0000256" key="2">
    <source>
        <dbReference type="SAM" id="SignalP"/>
    </source>
</evidence>
<protein>
    <recommendedName>
        <fullName evidence="5">Fibrinogen C-terminal domain-containing protein</fullName>
    </recommendedName>
</protein>